<dbReference type="OrthoDB" id="3945111at2759"/>
<name>A0A6A6V2N7_9PLEO</name>
<accession>A0A6A6V2N7</accession>
<evidence type="ECO:0000313" key="2">
    <source>
        <dbReference type="EMBL" id="KAF2743994.1"/>
    </source>
</evidence>
<feature type="compositionally biased region" description="Low complexity" evidence="1">
    <location>
        <begin position="379"/>
        <end position="399"/>
    </location>
</feature>
<dbReference type="Proteomes" id="UP000799440">
    <property type="component" value="Unassembled WGS sequence"/>
</dbReference>
<evidence type="ECO:0000313" key="3">
    <source>
        <dbReference type="Proteomes" id="UP000799440"/>
    </source>
</evidence>
<feature type="region of interest" description="Disordered" evidence="1">
    <location>
        <begin position="117"/>
        <end position="136"/>
    </location>
</feature>
<protein>
    <submittedName>
        <fullName evidence="2">Uncharacterized protein</fullName>
    </submittedName>
</protein>
<feature type="region of interest" description="Disordered" evidence="1">
    <location>
        <begin position="379"/>
        <end position="426"/>
    </location>
</feature>
<sequence>MRPGYYTIPIHGNCPKCHPHHRAALINVRISADANSASQVNCEKCNEQRLSFGGANSTRISLMSTLSTEPDLVEHRFRYQLIDTVRSVMSVASAARLPRVPGQPSRELPCEHSVYSRNAGHREERRSAGHGIQRQISDITGPFQKLQLEALDDGPSSLPSGAAQRLKHPRKLLRQTRNMVRSRLSVLRASRLQQIMKSKKGRDAPKSGVLEELSEAQASDCVVPLLESSLDPHYAPDTPASAPFDQVEQPQASRPISHASRLGGIDKELLRSMSREDRLKWVREQITSYKHQNPPPCQNRRISTSIHSSHGARLEAQLYAPPPSPLLPPPLLQRRVSDDNLPIGSHLLSSEAGELSPPSHTFSISSVIRGRTARFSQAPTAIASDSTSAASSIHSAAQHQRQHSRLSRPRSLVSGASRLRRSMGPEDMRTLSRGLVTPSGVVLQPRAYEEFAAFVTVALVLGRHFGT</sequence>
<keyword evidence="3" id="KW-1185">Reference proteome</keyword>
<gene>
    <name evidence="2" type="ORF">M011DRAFT_201674</name>
</gene>
<dbReference type="AlphaFoldDB" id="A0A6A6V2N7"/>
<dbReference type="EMBL" id="MU006592">
    <property type="protein sequence ID" value="KAF2743994.1"/>
    <property type="molecule type" value="Genomic_DNA"/>
</dbReference>
<evidence type="ECO:0000256" key="1">
    <source>
        <dbReference type="SAM" id="MobiDB-lite"/>
    </source>
</evidence>
<reference evidence="2" key="1">
    <citation type="journal article" date="2020" name="Stud. Mycol.">
        <title>101 Dothideomycetes genomes: a test case for predicting lifestyles and emergence of pathogens.</title>
        <authorList>
            <person name="Haridas S."/>
            <person name="Albert R."/>
            <person name="Binder M."/>
            <person name="Bloem J."/>
            <person name="Labutti K."/>
            <person name="Salamov A."/>
            <person name="Andreopoulos B."/>
            <person name="Baker S."/>
            <person name="Barry K."/>
            <person name="Bills G."/>
            <person name="Bluhm B."/>
            <person name="Cannon C."/>
            <person name="Castanera R."/>
            <person name="Culley D."/>
            <person name="Daum C."/>
            <person name="Ezra D."/>
            <person name="Gonzalez J."/>
            <person name="Henrissat B."/>
            <person name="Kuo A."/>
            <person name="Liang C."/>
            <person name="Lipzen A."/>
            <person name="Lutzoni F."/>
            <person name="Magnuson J."/>
            <person name="Mondo S."/>
            <person name="Nolan M."/>
            <person name="Ohm R."/>
            <person name="Pangilinan J."/>
            <person name="Park H.-J."/>
            <person name="Ramirez L."/>
            <person name="Alfaro M."/>
            <person name="Sun H."/>
            <person name="Tritt A."/>
            <person name="Yoshinaga Y."/>
            <person name="Zwiers L.-H."/>
            <person name="Turgeon B."/>
            <person name="Goodwin S."/>
            <person name="Spatafora J."/>
            <person name="Crous P."/>
            <person name="Grigoriev I."/>
        </authorList>
    </citation>
    <scope>NUCLEOTIDE SEQUENCE</scope>
    <source>
        <strain evidence="2">CBS 119925</strain>
    </source>
</reference>
<proteinExistence type="predicted"/>
<organism evidence="2 3">
    <name type="scientific">Sporormia fimetaria CBS 119925</name>
    <dbReference type="NCBI Taxonomy" id="1340428"/>
    <lineage>
        <taxon>Eukaryota</taxon>
        <taxon>Fungi</taxon>
        <taxon>Dikarya</taxon>
        <taxon>Ascomycota</taxon>
        <taxon>Pezizomycotina</taxon>
        <taxon>Dothideomycetes</taxon>
        <taxon>Pleosporomycetidae</taxon>
        <taxon>Pleosporales</taxon>
        <taxon>Sporormiaceae</taxon>
        <taxon>Sporormia</taxon>
    </lineage>
</organism>